<dbReference type="GO" id="GO:0003700">
    <property type="term" value="F:DNA-binding transcription factor activity"/>
    <property type="evidence" value="ECO:0007669"/>
    <property type="project" value="InterPro"/>
</dbReference>
<organism evidence="8 9">
    <name type="scientific">Plasmodium chabaudi adami</name>
    <dbReference type="NCBI Taxonomy" id="5826"/>
    <lineage>
        <taxon>Eukaryota</taxon>
        <taxon>Sar</taxon>
        <taxon>Alveolata</taxon>
        <taxon>Apicomplexa</taxon>
        <taxon>Aconoidasida</taxon>
        <taxon>Haemosporida</taxon>
        <taxon>Plasmodiidae</taxon>
        <taxon>Plasmodium</taxon>
        <taxon>Plasmodium (Vinckeia)</taxon>
    </lineage>
</organism>
<feature type="domain" description="AP2/ERF" evidence="7">
    <location>
        <begin position="2159"/>
        <end position="2208"/>
    </location>
</feature>
<reference evidence="8 9" key="1">
    <citation type="submission" date="2016-08" db="EMBL/GenBank/DDBJ databases">
        <authorList>
            <consortium name="Pathogen Informatics"/>
        </authorList>
    </citation>
    <scope>NUCLEOTIDE SEQUENCE [LARGE SCALE GENOMIC DNA]</scope>
    <source>
        <strain evidence="8 9">DK</strain>
    </source>
</reference>
<protein>
    <submittedName>
        <fullName evidence="8">Transcription factor with AP2 domain(S), putative</fullName>
    </submittedName>
</protein>
<keyword evidence="4" id="KW-0804">Transcription</keyword>
<feature type="region of interest" description="Disordered" evidence="6">
    <location>
        <begin position="1871"/>
        <end position="1959"/>
    </location>
</feature>
<dbReference type="EMBL" id="LT608195">
    <property type="protein sequence ID" value="SCN58800.1"/>
    <property type="molecule type" value="Genomic_DNA"/>
</dbReference>
<feature type="compositionally biased region" description="Low complexity" evidence="6">
    <location>
        <begin position="1932"/>
        <end position="1954"/>
    </location>
</feature>
<evidence type="ECO:0000256" key="1">
    <source>
        <dbReference type="ARBA" id="ARBA00004123"/>
    </source>
</evidence>
<feature type="region of interest" description="Disordered" evidence="6">
    <location>
        <begin position="989"/>
        <end position="1009"/>
    </location>
</feature>
<feature type="compositionally biased region" description="Basic and acidic residues" evidence="6">
    <location>
        <begin position="999"/>
        <end position="1009"/>
    </location>
</feature>
<dbReference type="GO" id="GO:0003677">
    <property type="term" value="F:DNA binding"/>
    <property type="evidence" value="ECO:0007669"/>
    <property type="project" value="UniProtKB-KW"/>
</dbReference>
<evidence type="ECO:0000313" key="8">
    <source>
        <dbReference type="EMBL" id="SCN58800.1"/>
    </source>
</evidence>
<dbReference type="GO" id="GO:0005634">
    <property type="term" value="C:nucleus"/>
    <property type="evidence" value="ECO:0007669"/>
    <property type="project" value="UniProtKB-SubCell"/>
</dbReference>
<keyword evidence="2" id="KW-0805">Transcription regulation</keyword>
<feature type="compositionally biased region" description="Polar residues" evidence="6">
    <location>
        <begin position="2009"/>
        <end position="2027"/>
    </location>
</feature>
<feature type="region of interest" description="Disordered" evidence="6">
    <location>
        <begin position="1971"/>
        <end position="2042"/>
    </location>
</feature>
<feature type="compositionally biased region" description="Basic and acidic residues" evidence="6">
    <location>
        <begin position="1913"/>
        <end position="1931"/>
    </location>
</feature>
<keyword evidence="5" id="KW-0539">Nucleus</keyword>
<evidence type="ECO:0000256" key="5">
    <source>
        <dbReference type="ARBA" id="ARBA00023242"/>
    </source>
</evidence>
<dbReference type="Proteomes" id="UP000195879">
    <property type="component" value="Chromosome 1"/>
</dbReference>
<evidence type="ECO:0000313" key="9">
    <source>
        <dbReference type="Proteomes" id="UP000195879"/>
    </source>
</evidence>
<feature type="region of interest" description="Disordered" evidence="6">
    <location>
        <begin position="2479"/>
        <end position="2513"/>
    </location>
</feature>
<keyword evidence="3" id="KW-0238">DNA-binding</keyword>
<feature type="region of interest" description="Disordered" evidence="6">
    <location>
        <begin position="1696"/>
        <end position="1795"/>
    </location>
</feature>
<feature type="compositionally biased region" description="Basic and acidic residues" evidence="6">
    <location>
        <begin position="2487"/>
        <end position="2510"/>
    </location>
</feature>
<proteinExistence type="predicted"/>
<dbReference type="Gene3D" id="1.20.5.2050">
    <property type="match status" value="3"/>
</dbReference>
<feature type="compositionally biased region" description="Basic and acidic residues" evidence="6">
    <location>
        <begin position="2249"/>
        <end position="2271"/>
    </location>
</feature>
<feature type="compositionally biased region" description="Basic and acidic residues" evidence="6">
    <location>
        <begin position="1994"/>
        <end position="2004"/>
    </location>
</feature>
<feature type="compositionally biased region" description="Polar residues" evidence="6">
    <location>
        <begin position="1764"/>
        <end position="1780"/>
    </location>
</feature>
<comment type="subcellular location">
    <subcellularLocation>
        <location evidence="1">Nucleus</location>
    </subcellularLocation>
</comment>
<evidence type="ECO:0000256" key="4">
    <source>
        <dbReference type="ARBA" id="ARBA00023163"/>
    </source>
</evidence>
<feature type="compositionally biased region" description="Low complexity" evidence="6">
    <location>
        <begin position="2028"/>
        <end position="2042"/>
    </location>
</feature>
<feature type="region of interest" description="Disordered" evidence="6">
    <location>
        <begin position="2229"/>
        <end position="2278"/>
    </location>
</feature>
<dbReference type="OrthoDB" id="331552at2759"/>
<name>A0A1D3RRE6_PLACE</name>
<dbReference type="Pfam" id="PF00847">
    <property type="entry name" value="AP2"/>
    <property type="match status" value="2"/>
</dbReference>
<accession>A0A1D3RRE6</accession>
<sequence length="2591" mass="298030">MDKSPKSENCKINSKLENYKHDVDQIKKTYNLYQNKSMDTFASNSTIDENKIVNINDFCNTSNQQNNERAGENNNTTKEVCLSEENKSNSMMDFLKTPIINESNYNNYMNEINKELKSIENMHTYIDNYNDSRINQSNKINICMNCSYNNDSYTCKDMNCTINPEEFEYNNYNNNEASKLLKMYIGKIFQDENNDDKTQKNTNYNEYSQNMQPSDFSINNNIMSDTLKEMNIKNHNVITKNIVNKIQNYLKNSNSISTCIDNTNCIGSENNKPHLETNDCHSCQICENNMINKKLENKPSISVPPFLVYISTNHLNSDITVRLNNNIFPIINNNELFKYIHNELTLGLFNLDSNKYIEQLIYSIKKCFVEILDYLKEINHMYIYNLNDDEYFYHFREIMSIEFSEIDMNSIMYYSKVYKKIYEQSEKRKKNKNSKNNNRGIIRAASKIFLPYLNRNKTKKNNKENSKISENVFSNFKNVKEVVEKESGEEYEECLMHDNELDDKNKSGARILKRRHCLIDEKNVTKNGHKQIKTETTSIDLNNTNDSENKNVLEADATTLTKQECVEKDDKDVSEHCESKANIKSEEERCDSTCLNIKEGDEKKDNSCDASNNDVENNVVDAKGMIESGEVEKEITNDTSEDCIKFYEKDELFFNNKTEAYKDKTSTIDKLETEDIDASYKSTFSSNDILIKNSELSSENAEHVENCENKCADKFTNLKKDNSFTFDNHNKSKLGSNNNVNKKYGIKKIIQNKEISNGKIIKKIKVAYINKIISTILCRNLLNYSLIFSPILRNEGVISNLNISMFNNIILKLKNIRLMDIENTRMRSYYMYKNMPSISSENNYLPFNGFTNNAIINSQLDRTVQNEDKTPNNLYALYNTEDKIISKFISLIPEEIKSQFLNNITEGSSQNNGSYNINKIKKFVENYLKIKNANSTSALNDFTELCAGIESGDVDNTSIENNGKLIQILRELIIKYEDQTSKNERNDSITISAQNTNLEKTESENTKNENLDAKKVENDEKKDETFINFLKSELLEKESNEYDVILKNLLDKNINSNSYKNTIDEKKVHNILNDGHINNYTNFEYNENMNYHQILNVYNELKYLNNLSCGHENTILESNFKELIANRIGHIIANNSFILNKLIPIILNDNFNNNNFSNIKNCHKPHCNFGESNLESLSKIAKHNYDAKNVSSSLNLSDLNSKLNILNIMKNKNIDLLNSYDNLVMPNKYSEYRNGNNFYSNCPSCCNKNYYNLGFCKNTTNDYKENHMENMNDCNIFRKTGENTNCYYSSQCENGYNASLNSRQNGFNDSIILQNIMKQLLEKNKSKEMNNKAFSDLLNYLQKMSDKNSGENMSNDLDSIYNNNELNPMEVNQNMNDANVNNKNLNFRDIQNLFLKMKEELSRGSIRNDNNNNKSDQDMFANSNIRQTHNLNGLGSTNQSEEENFNFNNLESIYKELLLKKSNNQMQLNIENRNNNNEEINSNSLYEFIKNNNKGGSKTKNDLSSLYSYAAYKSWLSSLENAKKSSGIDSNNRFVIDTNLYSSCLCIGKCVCYKNDYLKIIDNNNLREYLSNLSYSNMVVDANNEKMANMDELGKFLLVSVDNKRNNLHDCLNMSHNDDKLGRIISNSSSNLFLGSKNNINDNILGNTRGFDNLNLRGNTDDTQFDISLLNNNHDNLNFMNELYGSDKNILRSNKNRFGKKNSYSNLNEDENKDNNESHTNADNQKIGIKGDKNCKNGNMPMNGLYGGYGRGQRTKGLEKNKNSVDSGTTNKNSGNTKGSTSKRGHGKDKQNSTGYVDIGENYELKYTVAELKPQRGVYFDKSQKAWIGSWYEEGKQIKRRFKIKYYGWDEAKELATKARFSFENRIKNLEANNGKGNSTASKNNTNSGEKNGTKLTTSGNKKNGTQDAENNTTDRIKTRNSSKDVGEKNNNENVTSDENNFNDIDNHNNPNENYGSTSMCKLVNKNANNEKKKNNNIDEDEIWNNQESQNYDSKVKYDKDENGKNIGNGKSNLSYENKSGVNTRSGNFTKKNSFNNKNNNSWSEERQIDYNNSDVNMSEQRSYYGTYNNGNGCEIDEGQNGVNKLYGYEENELDSKNDNIINSGKRGYTKENNFNNNGHIKYHNNKYNDGNNTITYAKSNTKKGCDNNIIDNSVILPQGVFYQDSKKAFCANWYSNGKQEKRYFSINKFGEERARSLAIAARKKFENLYKKNNKRDYVSGAHTQQIENGNSEISVSKKNDNLNGENMSLEKNESGTDYTKKEMNDDKDSETNNNDEPIVKRNSYVDANNMGINNRCNTRNGSKHVNFDYNSENGFGNENNYEDNEENKTEDENGFVKNWNEHEKKKLINTSNRSMNTDAIKENFIDNVINTQGSKPIEEYDTDCNEGNNDLEMNDDKPDGKINIENENYDEDYLKNDTIPEMCNNDHNIEDKNFDETKISEKNMSPHLYLQTNDNENKDILIDGMNINNCNMEDDSNYFNSSNNKQSEEDMFAKNSQKEDLSPYNKSDKSGSTPAGVYVIRINGVVQAWRAEWKSPSGCKKTKNFGISTYGSDLSKKLAIEMRARMSGECLVADDGTVFDYTNKAESKDE</sequence>
<dbReference type="InterPro" id="IPR001471">
    <property type="entry name" value="AP2/ERF_dom"/>
</dbReference>
<feature type="compositionally biased region" description="Polar residues" evidence="6">
    <location>
        <begin position="1871"/>
        <end position="1912"/>
    </location>
</feature>
<gene>
    <name evidence="8" type="primary">ApiAP2</name>
    <name evidence="8" type="ORF">PCHDK_000017300</name>
</gene>
<evidence type="ECO:0000259" key="7">
    <source>
        <dbReference type="Pfam" id="PF00847"/>
    </source>
</evidence>
<feature type="domain" description="AP2/ERF" evidence="7">
    <location>
        <begin position="1816"/>
        <end position="1865"/>
    </location>
</feature>
<evidence type="ECO:0000256" key="2">
    <source>
        <dbReference type="ARBA" id="ARBA00023015"/>
    </source>
</evidence>
<evidence type="ECO:0000256" key="6">
    <source>
        <dbReference type="SAM" id="MobiDB-lite"/>
    </source>
</evidence>
<evidence type="ECO:0000256" key="3">
    <source>
        <dbReference type="ARBA" id="ARBA00023125"/>
    </source>
</evidence>